<gene>
    <name evidence="2" type="ORF">GALL_402400</name>
</gene>
<feature type="compositionally biased region" description="Basic and acidic residues" evidence="1">
    <location>
        <begin position="51"/>
        <end position="86"/>
    </location>
</feature>
<name>A0A1J5Q415_9ZZZZ</name>
<dbReference type="AlphaFoldDB" id="A0A1J5Q415"/>
<accession>A0A1J5Q415</accession>
<reference evidence="2" key="1">
    <citation type="submission" date="2016-10" db="EMBL/GenBank/DDBJ databases">
        <title>Sequence of Gallionella enrichment culture.</title>
        <authorList>
            <person name="Poehlein A."/>
            <person name="Muehling M."/>
            <person name="Daniel R."/>
        </authorList>
    </citation>
    <scope>NUCLEOTIDE SEQUENCE</scope>
</reference>
<feature type="compositionally biased region" description="Basic and acidic residues" evidence="1">
    <location>
        <begin position="12"/>
        <end position="44"/>
    </location>
</feature>
<dbReference type="EMBL" id="MLJW01001478">
    <property type="protein sequence ID" value="OIQ78064.1"/>
    <property type="molecule type" value="Genomic_DNA"/>
</dbReference>
<evidence type="ECO:0000313" key="2">
    <source>
        <dbReference type="EMBL" id="OIQ78064.1"/>
    </source>
</evidence>
<sequence length="198" mass="21568">MHRRPGNLLSNREGDRTGASAEVDHQDVAAVGDHRTGRVHRDLPDLPGLRSWDEHARADDELETAERRDPGQVLHRDAPCPCGHEVRETGRCRSAEDDRGLELTAAHRLPALLREGEGREELGIDHRRADAGRGQSSGRLPERVSQGGCVAHASCTASWAASSASIADLTTGSRSPSRTASRLYALYPVRWSAIRFSG</sequence>
<feature type="compositionally biased region" description="Basic and acidic residues" evidence="1">
    <location>
        <begin position="119"/>
        <end position="131"/>
    </location>
</feature>
<protein>
    <submittedName>
        <fullName evidence="2">Uncharacterized protein</fullName>
    </submittedName>
</protein>
<organism evidence="2">
    <name type="scientific">mine drainage metagenome</name>
    <dbReference type="NCBI Taxonomy" id="410659"/>
    <lineage>
        <taxon>unclassified sequences</taxon>
        <taxon>metagenomes</taxon>
        <taxon>ecological metagenomes</taxon>
    </lineage>
</organism>
<evidence type="ECO:0000256" key="1">
    <source>
        <dbReference type="SAM" id="MobiDB-lite"/>
    </source>
</evidence>
<feature type="region of interest" description="Disordered" evidence="1">
    <location>
        <begin position="119"/>
        <end position="143"/>
    </location>
</feature>
<proteinExistence type="predicted"/>
<feature type="region of interest" description="Disordered" evidence="1">
    <location>
        <begin position="1"/>
        <end position="86"/>
    </location>
</feature>
<comment type="caution">
    <text evidence="2">The sequence shown here is derived from an EMBL/GenBank/DDBJ whole genome shotgun (WGS) entry which is preliminary data.</text>
</comment>